<sequence>MNPTKTPVPVSELIPESELSDLELLSQAAQEALDAHNRGVIGGPGMDEVALERAARRARKADTARLLKTRVPAEGAIA</sequence>
<dbReference type="EMBL" id="PJNB01000001">
    <property type="protein sequence ID" value="PKW14150.1"/>
    <property type="molecule type" value="Genomic_DNA"/>
</dbReference>
<reference evidence="1" key="1">
    <citation type="submission" date="2017-12" db="EMBL/GenBank/DDBJ databases">
        <title>Sequencing the genomes of 1000 Actinobacteria strains.</title>
        <authorList>
            <person name="Klenk H.-P."/>
        </authorList>
    </citation>
    <scope>NUCLEOTIDE SEQUENCE [LARGE SCALE GENOMIC DNA]</scope>
    <source>
        <strain evidence="1">DSM 44228</strain>
    </source>
</reference>
<keyword evidence="2" id="KW-1185">Reference proteome</keyword>
<dbReference type="Proteomes" id="UP000233786">
    <property type="component" value="Unassembled WGS sequence"/>
</dbReference>
<dbReference type="STRING" id="994479.GCA_000194155_08138"/>
<organism evidence="1 2">
    <name type="scientific">Saccharopolyspora spinosa</name>
    <dbReference type="NCBI Taxonomy" id="60894"/>
    <lineage>
        <taxon>Bacteria</taxon>
        <taxon>Bacillati</taxon>
        <taxon>Actinomycetota</taxon>
        <taxon>Actinomycetes</taxon>
        <taxon>Pseudonocardiales</taxon>
        <taxon>Pseudonocardiaceae</taxon>
        <taxon>Saccharopolyspora</taxon>
    </lineage>
</organism>
<comment type="caution">
    <text evidence="1">The sequence shown here is derived from an EMBL/GenBank/DDBJ whole genome shotgun (WGS) entry which is preliminary data.</text>
</comment>
<accession>A0A2N3XU78</accession>
<gene>
    <name evidence="1" type="ORF">A8926_1745</name>
</gene>
<protein>
    <submittedName>
        <fullName evidence="1">Uncharacterized protein</fullName>
    </submittedName>
</protein>
<dbReference type="RefSeq" id="WP_010316440.1">
    <property type="nucleotide sequence ID" value="NZ_CP061007.1"/>
</dbReference>
<name>A0A2N3XU78_SACSN</name>
<proteinExistence type="predicted"/>
<evidence type="ECO:0000313" key="1">
    <source>
        <dbReference type="EMBL" id="PKW14150.1"/>
    </source>
</evidence>
<dbReference type="AlphaFoldDB" id="A0A2N3XU78"/>
<evidence type="ECO:0000313" key="2">
    <source>
        <dbReference type="Proteomes" id="UP000233786"/>
    </source>
</evidence>